<comment type="caution">
    <text evidence="1">The sequence shown here is derived from an EMBL/GenBank/DDBJ whole genome shotgun (WGS) entry which is preliminary data.</text>
</comment>
<dbReference type="RefSeq" id="WP_135616094.1">
    <property type="nucleotide sequence ID" value="NZ_RQFY01000007.1"/>
</dbReference>
<evidence type="ECO:0000313" key="1">
    <source>
        <dbReference type="EMBL" id="TGL31338.1"/>
    </source>
</evidence>
<evidence type="ECO:0000313" key="2">
    <source>
        <dbReference type="Proteomes" id="UP000297871"/>
    </source>
</evidence>
<dbReference type="Pfam" id="PF14124">
    <property type="entry name" value="DUF4291"/>
    <property type="match status" value="1"/>
</dbReference>
<dbReference type="AlphaFoldDB" id="A0A4R9J4Y5"/>
<reference evidence="1" key="1">
    <citation type="journal article" date="2019" name="PLoS Negl. Trop. Dis.">
        <title>Revisiting the worldwide diversity of Leptospira species in the environment.</title>
        <authorList>
            <person name="Vincent A.T."/>
            <person name="Schiettekatte O."/>
            <person name="Bourhy P."/>
            <person name="Veyrier F.J."/>
            <person name="Picardeau M."/>
        </authorList>
    </citation>
    <scope>NUCLEOTIDE SEQUENCE [LARGE SCALE GENOMIC DNA]</scope>
    <source>
        <strain evidence="1">201800265</strain>
    </source>
</reference>
<proteinExistence type="predicted"/>
<dbReference type="OrthoDB" id="65842at2"/>
<dbReference type="InterPro" id="IPR025633">
    <property type="entry name" value="DUF4291"/>
</dbReference>
<dbReference type="Proteomes" id="UP000297871">
    <property type="component" value="Unassembled WGS sequence"/>
</dbReference>
<accession>A0A4R9J4Y5</accession>
<dbReference type="PANTHER" id="PTHR38567:SF1">
    <property type="entry name" value="DUF4291 DOMAIN-CONTAINING PROTEIN"/>
    <property type="match status" value="1"/>
</dbReference>
<protein>
    <submittedName>
        <fullName evidence="1">DUF4291 domain-containing protein</fullName>
    </submittedName>
</protein>
<dbReference type="PANTHER" id="PTHR38567">
    <property type="entry name" value="DUF4291 DOMAIN-CONTAINING PROTEIN"/>
    <property type="match status" value="1"/>
</dbReference>
<keyword evidence="2" id="KW-1185">Reference proteome</keyword>
<name>A0A4R9J4Y5_9LEPT</name>
<dbReference type="EMBL" id="RQFY01000007">
    <property type="protein sequence ID" value="TGL31338.1"/>
    <property type="molecule type" value="Genomic_DNA"/>
</dbReference>
<organism evidence="1 2">
    <name type="scientific">Leptospira koniambonensis</name>
    <dbReference type="NCBI Taxonomy" id="2484950"/>
    <lineage>
        <taxon>Bacteria</taxon>
        <taxon>Pseudomonadati</taxon>
        <taxon>Spirochaetota</taxon>
        <taxon>Spirochaetia</taxon>
        <taxon>Leptospirales</taxon>
        <taxon>Leptospiraceae</taxon>
        <taxon>Leptospira</taxon>
    </lineage>
</organism>
<gene>
    <name evidence="1" type="ORF">EHQ52_15485</name>
</gene>
<sequence>MNKIKQKLILQKYNEQRADWPNSGKHIMAQYTDDSIVVYQAFRNEIADYAVSRQHFGGTFSFSRMSWIKPNFLWMMYRCGWASKEGQERVLAVRIKKEGFEKILARAVHSSYSEGIYKSREDWHFAGEKSDVRLQWDPDHDPFGKPLARRAIQLGLRGETLRSYATDWIIEIEDITEMVRESRIYLKEDNLGQLCSPRERVYSPIDQEGSKHIFY</sequence>